<dbReference type="GO" id="GO:0000981">
    <property type="term" value="F:DNA-binding transcription factor activity, RNA polymerase II-specific"/>
    <property type="evidence" value="ECO:0007669"/>
    <property type="project" value="InterPro"/>
</dbReference>
<dbReference type="SMART" id="SM00066">
    <property type="entry name" value="GAL4"/>
    <property type="match status" value="1"/>
</dbReference>
<evidence type="ECO:0000313" key="3">
    <source>
        <dbReference type="EMBL" id="CEO52241.1"/>
    </source>
</evidence>
<dbReference type="SUPFAM" id="SSF57701">
    <property type="entry name" value="Zn2/Cys6 DNA-binding domain"/>
    <property type="match status" value="1"/>
</dbReference>
<dbReference type="InterPro" id="IPR001138">
    <property type="entry name" value="Zn2Cys6_DnaBD"/>
</dbReference>
<dbReference type="EMBL" id="CDPU01000027">
    <property type="protein sequence ID" value="CEO52241.1"/>
    <property type="molecule type" value="Genomic_DNA"/>
</dbReference>
<evidence type="ECO:0000259" key="2">
    <source>
        <dbReference type="PROSITE" id="PS50048"/>
    </source>
</evidence>
<proteinExistence type="predicted"/>
<dbReference type="AlphaFoldDB" id="A0A0B7KC11"/>
<dbReference type="PROSITE" id="PS00463">
    <property type="entry name" value="ZN2_CY6_FUNGAL_1"/>
    <property type="match status" value="1"/>
</dbReference>
<gene>
    <name evidence="3" type="ORF">BN869_000008299_1</name>
</gene>
<dbReference type="PANTHER" id="PTHR38111">
    <property type="entry name" value="ZN(2)-C6 FUNGAL-TYPE DOMAIN-CONTAINING PROTEIN-RELATED"/>
    <property type="match status" value="1"/>
</dbReference>
<dbReference type="InterPro" id="IPR036864">
    <property type="entry name" value="Zn2-C6_fun-type_DNA-bd_sf"/>
</dbReference>
<dbReference type="PANTHER" id="PTHR38111:SF11">
    <property type="entry name" value="TRANSCRIPTION FACTOR DOMAIN-CONTAINING PROTEIN-RELATED"/>
    <property type="match status" value="1"/>
</dbReference>
<reference evidence="3" key="1">
    <citation type="submission" date="2015-01" db="EMBL/GenBank/DDBJ databases">
        <authorList>
            <person name="Durling Mikael"/>
        </authorList>
    </citation>
    <scope>NUCLEOTIDE SEQUENCE</scope>
</reference>
<dbReference type="Gene3D" id="4.10.240.10">
    <property type="entry name" value="Zn(2)-C6 fungal-type DNA-binding domain"/>
    <property type="match status" value="1"/>
</dbReference>
<dbReference type="CDD" id="cd00067">
    <property type="entry name" value="GAL4"/>
    <property type="match status" value="1"/>
</dbReference>
<feature type="domain" description="Zn(2)-C6 fungal-type" evidence="2">
    <location>
        <begin position="10"/>
        <end position="38"/>
    </location>
</feature>
<keyword evidence="1" id="KW-0539">Nucleus</keyword>
<evidence type="ECO:0000256" key="1">
    <source>
        <dbReference type="ARBA" id="ARBA00023242"/>
    </source>
</evidence>
<protein>
    <recommendedName>
        <fullName evidence="2">Zn(2)-C6 fungal-type domain-containing protein</fullName>
    </recommendedName>
</protein>
<sequence>MVGVPGKSKACINCRKRRSQCDMKRPSCGQCQRSGIKCAGYQKEFIFLNSTTQEGQDGSLSLEKESYSAGNRIKNPAAASSVASRAVGTRATPTPVVLHETLERSAYENNVIDDFWASYLPNGRAPSEEAMKYSTYGWTSVAQNLHTEDPTIRIALLASALGMIGRQRNDSEIFQQSRKAYGKTLLAVEKSLRDPGKHEAHVVLTALRLLLRGKYLFRIKPLLSFSLDKALWFGSDGDGSAAQYHRLMAHTNGTMAYLLTKGPDEFSEGCAHQLFSEFRLSQVVAGLYAHKVSPLARHEWKGIPWNEIPKTPRDTLFDIMLEFPGLFEESDRINALGGGDEQLAHAQWLLTEKCYRLHEDLEAWAERDGKKALELAELVNWEEADTASSTTSSEEFAMGHLLMLHHASRIILYDALRSHTGSNVESMPGYVDPRLYCRKMGNFIPFFLVPNAGSVFLDMAIFPITIALDYLSRNEETEPSTEKLLLLRAFQGHVGAAAAMLLTSYQRTRKPAGRPFLE</sequence>
<dbReference type="Pfam" id="PF00172">
    <property type="entry name" value="Zn_clus"/>
    <property type="match status" value="1"/>
</dbReference>
<accession>A0A0B7KC11</accession>
<name>A0A0B7KC11_BIOOC</name>
<dbReference type="GO" id="GO:0008270">
    <property type="term" value="F:zinc ion binding"/>
    <property type="evidence" value="ECO:0007669"/>
    <property type="project" value="InterPro"/>
</dbReference>
<organism evidence="3">
    <name type="scientific">Bionectria ochroleuca</name>
    <name type="common">Gliocladium roseum</name>
    <dbReference type="NCBI Taxonomy" id="29856"/>
    <lineage>
        <taxon>Eukaryota</taxon>
        <taxon>Fungi</taxon>
        <taxon>Dikarya</taxon>
        <taxon>Ascomycota</taxon>
        <taxon>Pezizomycotina</taxon>
        <taxon>Sordariomycetes</taxon>
        <taxon>Hypocreomycetidae</taxon>
        <taxon>Hypocreales</taxon>
        <taxon>Bionectriaceae</taxon>
        <taxon>Clonostachys</taxon>
    </lineage>
</organism>
<dbReference type="PROSITE" id="PS50048">
    <property type="entry name" value="ZN2_CY6_FUNGAL_2"/>
    <property type="match status" value="1"/>
</dbReference>
<dbReference type="InterPro" id="IPR053178">
    <property type="entry name" value="Osmoadaptation_assoc"/>
</dbReference>